<evidence type="ECO:0000313" key="1">
    <source>
        <dbReference type="EMBL" id="SKA92213.1"/>
    </source>
</evidence>
<proteinExistence type="predicted"/>
<dbReference type="EMBL" id="FUYE01000005">
    <property type="protein sequence ID" value="SKA92213.1"/>
    <property type="molecule type" value="Genomic_DNA"/>
</dbReference>
<dbReference type="STRING" id="48467.SAMN02745166_01858"/>
<organism evidence="1 2">
    <name type="scientific">Prosthecobacter debontii</name>
    <dbReference type="NCBI Taxonomy" id="48467"/>
    <lineage>
        <taxon>Bacteria</taxon>
        <taxon>Pseudomonadati</taxon>
        <taxon>Verrucomicrobiota</taxon>
        <taxon>Verrucomicrobiia</taxon>
        <taxon>Verrucomicrobiales</taxon>
        <taxon>Verrucomicrobiaceae</taxon>
        <taxon>Prosthecobacter</taxon>
    </lineage>
</organism>
<protein>
    <submittedName>
        <fullName evidence="1">Uncharacterized protein</fullName>
    </submittedName>
</protein>
<dbReference type="RefSeq" id="WP_139373156.1">
    <property type="nucleotide sequence ID" value="NZ_FUYE01000005.1"/>
</dbReference>
<sequence length="70" mass="7621">MNTRFASPRFASLKQAVQVVLGCLIAGALMGEREQFTESWQRALAAGAAAICVVLVGQKLRENRAERSRS</sequence>
<gene>
    <name evidence="1" type="ORF">SAMN02745166_01858</name>
</gene>
<dbReference type="AlphaFoldDB" id="A0A1T4XS65"/>
<reference evidence="2" key="1">
    <citation type="submission" date="2017-02" db="EMBL/GenBank/DDBJ databases">
        <authorList>
            <person name="Varghese N."/>
            <person name="Submissions S."/>
        </authorList>
    </citation>
    <scope>NUCLEOTIDE SEQUENCE [LARGE SCALE GENOMIC DNA]</scope>
    <source>
        <strain evidence="2">ATCC 700200</strain>
    </source>
</reference>
<evidence type="ECO:0000313" key="2">
    <source>
        <dbReference type="Proteomes" id="UP000190774"/>
    </source>
</evidence>
<dbReference type="Proteomes" id="UP000190774">
    <property type="component" value="Unassembled WGS sequence"/>
</dbReference>
<accession>A0A1T4XS65</accession>
<keyword evidence="2" id="KW-1185">Reference proteome</keyword>
<name>A0A1T4XS65_9BACT</name>